<keyword evidence="3" id="KW-1185">Reference proteome</keyword>
<sequence>MNGVWLPEMFTSFAKNNAQVSEIKLEIIESPTKRAAVGRPLLFVHGAYAGAWCWQANFLPYFAGLGYHGFALSLRGHGLSDGRAQLAATSISDYACDVDVAVRRIEASTGLSPILIGHSMGGFVLQQYARDHRVAGLALLATVPPEGLIGSMLHLVWRHPQLMWELNLLQQGGMPPHMDKLRELLFSPALPDSLLLQYAARFQHESDRALIDMSLLQFDQRPPLGQPPALVLGCEDDKLMPSHLSHSAARALGVRAQMLGGVGHLLMLDAGWQIAADALALWLASLP</sequence>
<dbReference type="PANTHER" id="PTHR43194:SF2">
    <property type="entry name" value="PEROXISOMAL MEMBRANE PROTEIN LPX1"/>
    <property type="match status" value="1"/>
</dbReference>
<dbReference type="PANTHER" id="PTHR43194">
    <property type="entry name" value="HYDROLASE ALPHA/BETA FOLD FAMILY"/>
    <property type="match status" value="1"/>
</dbReference>
<dbReference type="KEGG" id="cari:FNU76_18490"/>
<dbReference type="OrthoDB" id="2987348at2"/>
<dbReference type="SUPFAM" id="SSF53474">
    <property type="entry name" value="alpha/beta-Hydrolases"/>
    <property type="match status" value="1"/>
</dbReference>
<accession>A0A516SJ61</accession>
<dbReference type="InterPro" id="IPR029058">
    <property type="entry name" value="AB_hydrolase_fold"/>
</dbReference>
<dbReference type="InterPro" id="IPR050228">
    <property type="entry name" value="Carboxylesterase_BioH"/>
</dbReference>
<evidence type="ECO:0000259" key="1">
    <source>
        <dbReference type="Pfam" id="PF12697"/>
    </source>
</evidence>
<gene>
    <name evidence="2" type="ORF">FNU76_18490</name>
</gene>
<feature type="domain" description="AB hydrolase-1" evidence="1">
    <location>
        <begin position="41"/>
        <end position="270"/>
    </location>
</feature>
<evidence type="ECO:0000313" key="3">
    <source>
        <dbReference type="Proteomes" id="UP000317550"/>
    </source>
</evidence>
<dbReference type="AlphaFoldDB" id="A0A516SJ61"/>
<keyword evidence="2" id="KW-0378">Hydrolase</keyword>
<dbReference type="Gene3D" id="3.40.50.1820">
    <property type="entry name" value="alpha/beta hydrolase"/>
    <property type="match status" value="1"/>
</dbReference>
<dbReference type="InterPro" id="IPR000073">
    <property type="entry name" value="AB_hydrolase_1"/>
</dbReference>
<evidence type="ECO:0000313" key="2">
    <source>
        <dbReference type="EMBL" id="QDQ28173.1"/>
    </source>
</evidence>
<proteinExistence type="predicted"/>
<protein>
    <submittedName>
        <fullName evidence="2">Alpha/beta hydrolase</fullName>
    </submittedName>
</protein>
<reference evidence="3" key="1">
    <citation type="submission" date="2019-07" db="EMBL/GenBank/DDBJ databases">
        <title>Chitinimonas sp. nov., isolated from Ny-Alesund, arctica soil.</title>
        <authorList>
            <person name="Xu Q."/>
            <person name="Peng F."/>
        </authorList>
    </citation>
    <scope>NUCLEOTIDE SEQUENCE [LARGE SCALE GENOMIC DNA]</scope>
    <source>
        <strain evidence="3">R3-44</strain>
    </source>
</reference>
<name>A0A516SJ61_9NEIS</name>
<dbReference type="Proteomes" id="UP000317550">
    <property type="component" value="Chromosome"/>
</dbReference>
<organism evidence="2 3">
    <name type="scientific">Chitinimonas arctica</name>
    <dbReference type="NCBI Taxonomy" id="2594795"/>
    <lineage>
        <taxon>Bacteria</taxon>
        <taxon>Pseudomonadati</taxon>
        <taxon>Pseudomonadota</taxon>
        <taxon>Betaproteobacteria</taxon>
        <taxon>Neisseriales</taxon>
        <taxon>Chitinibacteraceae</taxon>
        <taxon>Chitinimonas</taxon>
    </lineage>
</organism>
<dbReference type="Pfam" id="PF12697">
    <property type="entry name" value="Abhydrolase_6"/>
    <property type="match status" value="1"/>
</dbReference>
<dbReference type="EMBL" id="CP041730">
    <property type="protein sequence ID" value="QDQ28173.1"/>
    <property type="molecule type" value="Genomic_DNA"/>
</dbReference>
<dbReference type="GO" id="GO:0016787">
    <property type="term" value="F:hydrolase activity"/>
    <property type="evidence" value="ECO:0007669"/>
    <property type="project" value="UniProtKB-KW"/>
</dbReference>